<dbReference type="PROSITE" id="PS50943">
    <property type="entry name" value="HTH_CROC1"/>
    <property type="match status" value="1"/>
</dbReference>
<sequence length="108" mass="11807">MIAQALADTDWAAQDSLSDEEIARRVVADPDAAPILSDAETAAALVRTVRHRLGLSQAAFAARFHIPAGTLRDWEQSRKKPDTTAMAFLRVIAREPDMVARALDPVTR</sequence>
<dbReference type="PANTHER" id="PTHR36511:SF4">
    <property type="entry name" value="ANTITOXIN MQSA"/>
    <property type="match status" value="1"/>
</dbReference>
<dbReference type="CDD" id="cd00093">
    <property type="entry name" value="HTH_XRE"/>
    <property type="match status" value="1"/>
</dbReference>
<keyword evidence="2" id="KW-0238">DNA-binding</keyword>
<dbReference type="EMBL" id="JACTVA010000059">
    <property type="protein sequence ID" value="MBC9209543.1"/>
    <property type="molecule type" value="Genomic_DNA"/>
</dbReference>
<keyword evidence="6" id="KW-1185">Reference proteome</keyword>
<dbReference type="SUPFAM" id="SSF47413">
    <property type="entry name" value="lambda repressor-like DNA-binding domains"/>
    <property type="match status" value="1"/>
</dbReference>
<accession>A0ABR7RT87</accession>
<evidence type="ECO:0000259" key="4">
    <source>
        <dbReference type="PROSITE" id="PS50943"/>
    </source>
</evidence>
<comment type="caution">
    <text evidence="5">The sequence shown here is derived from an EMBL/GenBank/DDBJ whole genome shotgun (WGS) entry which is preliminary data.</text>
</comment>
<evidence type="ECO:0000313" key="5">
    <source>
        <dbReference type="EMBL" id="MBC9209543.1"/>
    </source>
</evidence>
<reference evidence="5 6" key="1">
    <citation type="journal article" date="2013" name="Int. J. Syst. Evol. Microbiol.">
        <title>Roseomonas aerophila sp. nov., isolated from air.</title>
        <authorList>
            <person name="Kim S.J."/>
            <person name="Weon H.Y."/>
            <person name="Ahn J.H."/>
            <person name="Hong S.B."/>
            <person name="Seok S.J."/>
            <person name="Whang K.S."/>
            <person name="Kwon S.W."/>
        </authorList>
    </citation>
    <scope>NUCLEOTIDE SEQUENCE [LARGE SCALE GENOMIC DNA]</scope>
    <source>
        <strain evidence="5 6">NBRC 108923</strain>
    </source>
</reference>
<dbReference type="Proteomes" id="UP000626026">
    <property type="component" value="Unassembled WGS sequence"/>
</dbReference>
<dbReference type="InterPro" id="IPR001387">
    <property type="entry name" value="Cro/C1-type_HTH"/>
</dbReference>
<dbReference type="InterPro" id="IPR052359">
    <property type="entry name" value="HTH-type_reg/antitoxin"/>
</dbReference>
<keyword evidence="3" id="KW-0804">Transcription</keyword>
<organism evidence="5 6">
    <name type="scientific">Teichococcus aerophilus</name>
    <dbReference type="NCBI Taxonomy" id="1224513"/>
    <lineage>
        <taxon>Bacteria</taxon>
        <taxon>Pseudomonadati</taxon>
        <taxon>Pseudomonadota</taxon>
        <taxon>Alphaproteobacteria</taxon>
        <taxon>Acetobacterales</taxon>
        <taxon>Roseomonadaceae</taxon>
        <taxon>Roseomonas</taxon>
    </lineage>
</organism>
<protein>
    <submittedName>
        <fullName evidence="5">Helix-turn-helix domain-containing protein</fullName>
    </submittedName>
</protein>
<dbReference type="SMART" id="SM00530">
    <property type="entry name" value="HTH_XRE"/>
    <property type="match status" value="1"/>
</dbReference>
<dbReference type="InterPro" id="IPR010982">
    <property type="entry name" value="Lambda_DNA-bd_dom_sf"/>
</dbReference>
<name>A0ABR7RT87_9PROT</name>
<evidence type="ECO:0000256" key="3">
    <source>
        <dbReference type="ARBA" id="ARBA00023163"/>
    </source>
</evidence>
<proteinExistence type="predicted"/>
<keyword evidence="1" id="KW-0805">Transcription regulation</keyword>
<evidence type="ECO:0000313" key="6">
    <source>
        <dbReference type="Proteomes" id="UP000626026"/>
    </source>
</evidence>
<gene>
    <name evidence="5" type="ORF">IBL26_22055</name>
</gene>
<evidence type="ECO:0000256" key="1">
    <source>
        <dbReference type="ARBA" id="ARBA00023015"/>
    </source>
</evidence>
<feature type="domain" description="HTH cro/C1-type" evidence="4">
    <location>
        <begin position="46"/>
        <end position="82"/>
    </location>
</feature>
<dbReference type="Gene3D" id="1.10.260.40">
    <property type="entry name" value="lambda repressor-like DNA-binding domains"/>
    <property type="match status" value="1"/>
</dbReference>
<dbReference type="PANTHER" id="PTHR36511">
    <property type="entry name" value="MERR FAMILY BACTERIAL REGULATORY PROTEIN"/>
    <property type="match status" value="1"/>
</dbReference>
<evidence type="ECO:0000256" key="2">
    <source>
        <dbReference type="ARBA" id="ARBA00023125"/>
    </source>
</evidence>